<dbReference type="OrthoDB" id="6419982at2759"/>
<accession>A0A8X6PCS8</accession>
<organism evidence="1 2">
    <name type="scientific">Nephila pilipes</name>
    <name type="common">Giant wood spider</name>
    <name type="synonym">Nephila maculata</name>
    <dbReference type="NCBI Taxonomy" id="299642"/>
    <lineage>
        <taxon>Eukaryota</taxon>
        <taxon>Metazoa</taxon>
        <taxon>Ecdysozoa</taxon>
        <taxon>Arthropoda</taxon>
        <taxon>Chelicerata</taxon>
        <taxon>Arachnida</taxon>
        <taxon>Araneae</taxon>
        <taxon>Araneomorphae</taxon>
        <taxon>Entelegynae</taxon>
        <taxon>Araneoidea</taxon>
        <taxon>Nephilidae</taxon>
        <taxon>Nephila</taxon>
    </lineage>
</organism>
<dbReference type="AlphaFoldDB" id="A0A8X6PCS8"/>
<protein>
    <submittedName>
        <fullName evidence="1">NGF domain-containing protein</fullName>
    </submittedName>
</protein>
<dbReference type="SUPFAM" id="SSF57501">
    <property type="entry name" value="Cystine-knot cytokines"/>
    <property type="match status" value="1"/>
</dbReference>
<dbReference type="EMBL" id="BMAW01067416">
    <property type="protein sequence ID" value="GFT59739.1"/>
    <property type="molecule type" value="Genomic_DNA"/>
</dbReference>
<proteinExistence type="predicted"/>
<sequence length="115" mass="13146">MDCSEDEDENVNDDNAEINKPSYDEMINSFETIRRGLQCEENMPVGIFVALLRYDVQSICRPKKSWVQVYGRTSGDTWRPHWVAVDTACVCSIRKKRLMSLSTGRAPLTGKNFLP</sequence>
<evidence type="ECO:0000313" key="2">
    <source>
        <dbReference type="Proteomes" id="UP000887013"/>
    </source>
</evidence>
<gene>
    <name evidence="1" type="primary">X975_23772</name>
    <name evidence="1" type="ORF">NPIL_50701</name>
</gene>
<reference evidence="1" key="1">
    <citation type="submission" date="2020-08" db="EMBL/GenBank/DDBJ databases">
        <title>Multicomponent nature underlies the extraordinary mechanical properties of spider dragline silk.</title>
        <authorList>
            <person name="Kono N."/>
            <person name="Nakamura H."/>
            <person name="Mori M."/>
            <person name="Yoshida Y."/>
            <person name="Ohtoshi R."/>
            <person name="Malay A.D."/>
            <person name="Moran D.A.P."/>
            <person name="Tomita M."/>
            <person name="Numata K."/>
            <person name="Arakawa K."/>
        </authorList>
    </citation>
    <scope>NUCLEOTIDE SEQUENCE</scope>
</reference>
<comment type="caution">
    <text evidence="1">The sequence shown here is derived from an EMBL/GenBank/DDBJ whole genome shotgun (WGS) entry which is preliminary data.</text>
</comment>
<dbReference type="Gene3D" id="2.10.90.10">
    <property type="entry name" value="Cystine-knot cytokines"/>
    <property type="match status" value="1"/>
</dbReference>
<keyword evidence="2" id="KW-1185">Reference proteome</keyword>
<name>A0A8X6PCS8_NEPPI</name>
<dbReference type="InterPro" id="IPR029034">
    <property type="entry name" value="Cystine-knot_cytokine"/>
</dbReference>
<evidence type="ECO:0000313" key="1">
    <source>
        <dbReference type="EMBL" id="GFT59739.1"/>
    </source>
</evidence>
<dbReference type="Proteomes" id="UP000887013">
    <property type="component" value="Unassembled WGS sequence"/>
</dbReference>